<evidence type="ECO:0000313" key="2">
    <source>
        <dbReference type="Proteomes" id="UP000324897"/>
    </source>
</evidence>
<feature type="non-terminal residue" evidence="1">
    <location>
        <position position="1"/>
    </location>
</feature>
<dbReference type="Proteomes" id="UP000324897">
    <property type="component" value="Chromosome 1"/>
</dbReference>
<comment type="caution">
    <text evidence="1">The sequence shown here is derived from an EMBL/GenBank/DDBJ whole genome shotgun (WGS) entry which is preliminary data.</text>
</comment>
<dbReference type="EMBL" id="RWGY01000011">
    <property type="protein sequence ID" value="TVU27568.1"/>
    <property type="molecule type" value="Genomic_DNA"/>
</dbReference>
<gene>
    <name evidence="1" type="ORF">EJB05_19058</name>
</gene>
<organism evidence="1 2">
    <name type="scientific">Eragrostis curvula</name>
    <name type="common">weeping love grass</name>
    <dbReference type="NCBI Taxonomy" id="38414"/>
    <lineage>
        <taxon>Eukaryota</taxon>
        <taxon>Viridiplantae</taxon>
        <taxon>Streptophyta</taxon>
        <taxon>Embryophyta</taxon>
        <taxon>Tracheophyta</taxon>
        <taxon>Spermatophyta</taxon>
        <taxon>Magnoliopsida</taxon>
        <taxon>Liliopsida</taxon>
        <taxon>Poales</taxon>
        <taxon>Poaceae</taxon>
        <taxon>PACMAD clade</taxon>
        <taxon>Chloridoideae</taxon>
        <taxon>Eragrostideae</taxon>
        <taxon>Eragrostidinae</taxon>
        <taxon>Eragrostis</taxon>
    </lineage>
</organism>
<protein>
    <submittedName>
        <fullName evidence="1">Uncharacterized protein</fullName>
    </submittedName>
</protein>
<name>A0A5J9UWA4_9POAL</name>
<dbReference type="Gramene" id="TVU27568">
    <property type="protein sequence ID" value="TVU27568"/>
    <property type="gene ID" value="EJB05_19058"/>
</dbReference>
<reference evidence="1 2" key="1">
    <citation type="journal article" date="2019" name="Sci. Rep.">
        <title>A high-quality genome of Eragrostis curvula grass provides insights into Poaceae evolution and supports new strategies to enhance forage quality.</title>
        <authorList>
            <person name="Carballo J."/>
            <person name="Santos B.A.C.M."/>
            <person name="Zappacosta D."/>
            <person name="Garbus I."/>
            <person name="Selva J.P."/>
            <person name="Gallo C.A."/>
            <person name="Diaz A."/>
            <person name="Albertini E."/>
            <person name="Caccamo M."/>
            <person name="Echenique V."/>
        </authorList>
    </citation>
    <scope>NUCLEOTIDE SEQUENCE [LARGE SCALE GENOMIC DNA]</scope>
    <source>
        <strain evidence="2">cv. Victoria</strain>
        <tissue evidence="1">Leaf</tissue>
    </source>
</reference>
<dbReference type="AlphaFoldDB" id="A0A5J9UWA4"/>
<evidence type="ECO:0000313" key="1">
    <source>
        <dbReference type="EMBL" id="TVU27568.1"/>
    </source>
</evidence>
<keyword evidence="2" id="KW-1185">Reference proteome</keyword>
<sequence length="143" mass="16466">MKTARNDSFRENHRCRRLSAWRSGPGGLLWVRGHAYLGWRLEIRPSAKNRPGACAITHENGPKRQFLRKPWVSAHLSQEKWPGWSPMGERLLPLPLYMNINEILIDLHCTIVASNMCAWPQNDLKEAAHAPKIHENFINCLLP</sequence>
<accession>A0A5J9UWA4</accession>
<proteinExistence type="predicted"/>